<evidence type="ECO:0000256" key="1">
    <source>
        <dbReference type="SAM" id="Phobius"/>
    </source>
</evidence>
<feature type="transmembrane region" description="Helical" evidence="1">
    <location>
        <begin position="59"/>
        <end position="83"/>
    </location>
</feature>
<gene>
    <name evidence="2" type="ORF">C1H46_027310</name>
</gene>
<dbReference type="EMBL" id="VIEB01000546">
    <property type="protein sequence ID" value="TQD87170.1"/>
    <property type="molecule type" value="Genomic_DNA"/>
</dbReference>
<dbReference type="Proteomes" id="UP000315295">
    <property type="component" value="Unassembled WGS sequence"/>
</dbReference>
<keyword evidence="1" id="KW-0472">Membrane</keyword>
<evidence type="ECO:0008006" key="4">
    <source>
        <dbReference type="Google" id="ProtNLM"/>
    </source>
</evidence>
<dbReference type="AlphaFoldDB" id="A0A540LL35"/>
<proteinExistence type="predicted"/>
<protein>
    <recommendedName>
        <fullName evidence="4">Transmembrane protein</fullName>
    </recommendedName>
</protein>
<name>A0A540LL35_MALBA</name>
<evidence type="ECO:0000313" key="2">
    <source>
        <dbReference type="EMBL" id="TQD87170.1"/>
    </source>
</evidence>
<keyword evidence="1" id="KW-0812">Transmembrane</keyword>
<sequence length="127" mass="13874">MSTIIWHCHVVLRYHSIFSRDCGGGVLLGWWRSRDEGGDDGGGDDGGRGGGHGDGGVPMLVIVGLVMRLLAVTVVVAMVTIVAMGVEEWSWEDGDNNSHCIMVGDEFIFRELRNNEIYQNLGGRGWI</sequence>
<accession>A0A540LL35</accession>
<organism evidence="2 3">
    <name type="scientific">Malus baccata</name>
    <name type="common">Siberian crab apple</name>
    <name type="synonym">Pyrus baccata</name>
    <dbReference type="NCBI Taxonomy" id="106549"/>
    <lineage>
        <taxon>Eukaryota</taxon>
        <taxon>Viridiplantae</taxon>
        <taxon>Streptophyta</taxon>
        <taxon>Embryophyta</taxon>
        <taxon>Tracheophyta</taxon>
        <taxon>Spermatophyta</taxon>
        <taxon>Magnoliopsida</taxon>
        <taxon>eudicotyledons</taxon>
        <taxon>Gunneridae</taxon>
        <taxon>Pentapetalae</taxon>
        <taxon>rosids</taxon>
        <taxon>fabids</taxon>
        <taxon>Rosales</taxon>
        <taxon>Rosaceae</taxon>
        <taxon>Amygdaloideae</taxon>
        <taxon>Maleae</taxon>
        <taxon>Malus</taxon>
    </lineage>
</organism>
<evidence type="ECO:0000313" key="3">
    <source>
        <dbReference type="Proteomes" id="UP000315295"/>
    </source>
</evidence>
<comment type="caution">
    <text evidence="2">The sequence shown here is derived from an EMBL/GenBank/DDBJ whole genome shotgun (WGS) entry which is preliminary data.</text>
</comment>
<keyword evidence="1" id="KW-1133">Transmembrane helix</keyword>
<reference evidence="2 3" key="1">
    <citation type="journal article" date="2019" name="G3 (Bethesda)">
        <title>Sequencing of a Wild Apple (Malus baccata) Genome Unravels the Differences Between Cultivated and Wild Apple Species Regarding Disease Resistance and Cold Tolerance.</title>
        <authorList>
            <person name="Chen X."/>
        </authorList>
    </citation>
    <scope>NUCLEOTIDE SEQUENCE [LARGE SCALE GENOMIC DNA]</scope>
    <source>
        <strain evidence="3">cv. Shandingzi</strain>
        <tissue evidence="2">Leaves</tissue>
    </source>
</reference>
<keyword evidence="3" id="KW-1185">Reference proteome</keyword>